<protein>
    <submittedName>
        <fullName evidence="4">Tryptophan halogenase</fullName>
    </submittedName>
</protein>
<feature type="binding site" evidence="3">
    <location>
        <position position="362"/>
    </location>
    <ligand>
        <name>FAD</name>
        <dbReference type="ChEBI" id="CHEBI:57692"/>
    </ligand>
</feature>
<comment type="caution">
    <text evidence="4">The sequence shown here is derived from an EMBL/GenBank/DDBJ whole genome shotgun (WGS) entry which is preliminary data.</text>
</comment>
<dbReference type="EMBL" id="BMUE01000003">
    <property type="protein sequence ID" value="GGW41934.1"/>
    <property type="molecule type" value="Genomic_DNA"/>
</dbReference>
<feature type="active site" evidence="2">
    <location>
        <position position="80"/>
    </location>
</feature>
<dbReference type="GO" id="GO:0004497">
    <property type="term" value="F:monooxygenase activity"/>
    <property type="evidence" value="ECO:0007669"/>
    <property type="project" value="InterPro"/>
</dbReference>
<dbReference type="InterPro" id="IPR033856">
    <property type="entry name" value="Trp_halogen"/>
</dbReference>
<gene>
    <name evidence="4" type="ORF">GCM10010503_17760</name>
</gene>
<organism evidence="4 5">
    <name type="scientific">Streptomyces lucensis JCM 4490</name>
    <dbReference type="NCBI Taxonomy" id="1306176"/>
    <lineage>
        <taxon>Bacteria</taxon>
        <taxon>Bacillati</taxon>
        <taxon>Actinomycetota</taxon>
        <taxon>Actinomycetes</taxon>
        <taxon>Kitasatosporales</taxon>
        <taxon>Streptomycetaceae</taxon>
        <taxon>Streptomyces</taxon>
    </lineage>
</organism>
<keyword evidence="3" id="KW-0285">Flavoprotein</keyword>
<dbReference type="GO" id="GO:0000166">
    <property type="term" value="F:nucleotide binding"/>
    <property type="evidence" value="ECO:0007669"/>
    <property type="project" value="UniProtKB-KW"/>
</dbReference>
<dbReference type="InterPro" id="IPR050816">
    <property type="entry name" value="Flavin-dep_Halogenase_NPB"/>
</dbReference>
<evidence type="ECO:0000313" key="4">
    <source>
        <dbReference type="EMBL" id="GGW41934.1"/>
    </source>
</evidence>
<feature type="binding site" evidence="3">
    <location>
        <position position="80"/>
    </location>
    <ligand>
        <name>7-chloro-L-tryptophan</name>
        <dbReference type="ChEBI" id="CHEBI:58713"/>
    </ligand>
</feature>
<feature type="binding site" evidence="3">
    <location>
        <position position="358"/>
    </location>
    <ligand>
        <name>L-tryptophan</name>
        <dbReference type="ChEBI" id="CHEBI:57912"/>
    </ligand>
</feature>
<reference evidence="4" key="1">
    <citation type="journal article" date="2014" name="Int. J. Syst. Evol. Microbiol.">
        <title>Complete genome sequence of Corynebacterium casei LMG S-19264T (=DSM 44701T), isolated from a smear-ripened cheese.</title>
        <authorList>
            <consortium name="US DOE Joint Genome Institute (JGI-PGF)"/>
            <person name="Walter F."/>
            <person name="Albersmeier A."/>
            <person name="Kalinowski J."/>
            <person name="Ruckert C."/>
        </authorList>
    </citation>
    <scope>NUCLEOTIDE SEQUENCE</scope>
    <source>
        <strain evidence="4">JCM 4490</strain>
    </source>
</reference>
<keyword evidence="3" id="KW-0274">FAD</keyword>
<sequence>MSDGRIRRLVILGGGTAGWMTASYLGKALQGEVDITLLEAPTIPRIGVGEATVPNLHSAFFDFLGIPEHEWMREVNASFKAGIKFVNWRTPGAGAPEPRPLGAETDYFYHHFAHLQQHDGVPLPQYWYLKQQRGDDPGPFDRACFPETAVLDAKKGPWKADGTRAMDYAWHFDAALVADFLRRFATQKQGVRHVQGEMAEVVQDERGFITALRTKDDELLEGDLFVDCSGFRGLLINKAMGEPFVDMGHKLLNDSAVATAVPHDDAANGVEPFTSSIAMSNGWTWKIPMLSRFGTGYVFSSKFTTREAATKEFCELWGLDPENTEFNHVSFRVGRNRRAWVRNCVSIGLASCFVEPLESTGIYFIYTAVEQLAKHFPDKRFDPRLINRFNREIESMFDFTIDFIQTHFAFSPRTDTEFWRANKKLPLGDDLQEKVELYRAGLPVNPYGSGEQVLHGTSETGNKNFWNNTNYWCMFAGLGHLPEQVLPALRYKPASVESVEAIFADVPRRAAEQLRELPATYDILRSLHGK</sequence>
<accession>A0A918J0R2</accession>
<dbReference type="AlphaFoldDB" id="A0A918J0R2"/>
<keyword evidence="5" id="KW-1185">Reference proteome</keyword>
<evidence type="ECO:0000256" key="1">
    <source>
        <dbReference type="ARBA" id="ARBA00038396"/>
    </source>
</evidence>
<name>A0A918J0R2_9ACTN</name>
<dbReference type="Pfam" id="PF04820">
    <property type="entry name" value="Trp_halogenase"/>
    <property type="match status" value="1"/>
</dbReference>
<dbReference type="PANTHER" id="PTHR43747:SF4">
    <property type="entry name" value="FLAVIN-DEPENDENT TRYPTOPHAN HALOGENASE"/>
    <property type="match status" value="1"/>
</dbReference>
<dbReference type="PANTHER" id="PTHR43747">
    <property type="entry name" value="FAD-BINDING PROTEIN"/>
    <property type="match status" value="1"/>
</dbReference>
<reference evidence="4" key="2">
    <citation type="submission" date="2020-09" db="EMBL/GenBank/DDBJ databases">
        <authorList>
            <person name="Sun Q."/>
            <person name="Ohkuma M."/>
        </authorList>
    </citation>
    <scope>NUCLEOTIDE SEQUENCE</scope>
    <source>
        <strain evidence="4">JCM 4490</strain>
    </source>
</reference>
<comment type="similarity">
    <text evidence="1">Belongs to the flavin-dependent halogenase family. Bacterial tryptophan halogenase subfamily.</text>
</comment>
<dbReference type="Gene3D" id="3.50.50.60">
    <property type="entry name" value="FAD/NAD(P)-binding domain"/>
    <property type="match status" value="1"/>
</dbReference>
<dbReference type="InterPro" id="IPR036188">
    <property type="entry name" value="FAD/NAD-bd_sf"/>
</dbReference>
<keyword evidence="3" id="KW-0547">Nucleotide-binding</keyword>
<proteinExistence type="inferred from homology"/>
<evidence type="ECO:0000313" key="5">
    <source>
        <dbReference type="Proteomes" id="UP000620224"/>
    </source>
</evidence>
<evidence type="ECO:0000256" key="2">
    <source>
        <dbReference type="PIRSR" id="PIRSR011396-1"/>
    </source>
</evidence>
<dbReference type="SUPFAM" id="SSF51905">
    <property type="entry name" value="FAD/NAD(P)-binding domain"/>
    <property type="match status" value="1"/>
</dbReference>
<dbReference type="InterPro" id="IPR006905">
    <property type="entry name" value="Flavin_halogenase"/>
</dbReference>
<dbReference type="PIRSF" id="PIRSF011396">
    <property type="entry name" value="Trp_halogenase"/>
    <property type="match status" value="1"/>
</dbReference>
<feature type="binding site" evidence="3">
    <location>
        <begin position="14"/>
        <end position="17"/>
    </location>
    <ligand>
        <name>FAD</name>
        <dbReference type="ChEBI" id="CHEBI:57692"/>
    </ligand>
</feature>
<evidence type="ECO:0000256" key="3">
    <source>
        <dbReference type="PIRSR" id="PIRSR011396-2"/>
    </source>
</evidence>
<dbReference type="Proteomes" id="UP000620224">
    <property type="component" value="Unassembled WGS sequence"/>
</dbReference>
<dbReference type="RefSeq" id="WP_190014480.1">
    <property type="nucleotide sequence ID" value="NZ_BMUE01000003.1"/>
</dbReference>
<feature type="binding site" evidence="3">
    <location>
        <position position="349"/>
    </location>
    <ligand>
        <name>FAD</name>
        <dbReference type="ChEBI" id="CHEBI:57692"/>
    </ligand>
</feature>